<proteinExistence type="predicted"/>
<dbReference type="RefSeq" id="WP_058966522.1">
    <property type="nucleotide sequence ID" value="NZ_CABKVM010000019.1"/>
</dbReference>
<protein>
    <submittedName>
        <fullName evidence="1">Uncharacterized protein</fullName>
    </submittedName>
</protein>
<dbReference type="Proteomes" id="UP000295184">
    <property type="component" value="Unassembled WGS sequence"/>
</dbReference>
<reference evidence="1 2" key="1">
    <citation type="submission" date="2019-03" db="EMBL/GenBank/DDBJ databases">
        <title>Genomic Encyclopedia of Type Strains, Phase IV (KMG-IV): sequencing the most valuable type-strain genomes for metagenomic binning, comparative biology and taxonomic classification.</title>
        <authorList>
            <person name="Goeker M."/>
        </authorList>
    </citation>
    <scope>NUCLEOTIDE SEQUENCE [LARGE SCALE GENOMIC DNA]</scope>
    <source>
        <strain evidence="1 2">DSM 100451</strain>
    </source>
</reference>
<comment type="caution">
    <text evidence="1">The sequence shown here is derived from an EMBL/GenBank/DDBJ whole genome shotgun (WGS) entry which is preliminary data.</text>
</comment>
<name>A0A4R1QIN0_9FIRM</name>
<dbReference type="EMBL" id="SLUM01000038">
    <property type="protein sequence ID" value="TCL52977.1"/>
    <property type="molecule type" value="Genomic_DNA"/>
</dbReference>
<evidence type="ECO:0000313" key="1">
    <source>
        <dbReference type="EMBL" id="TCL52977.1"/>
    </source>
</evidence>
<accession>A0A4R1QIN0</accession>
<dbReference type="OrthoDB" id="2086167at2"/>
<dbReference type="STRING" id="1650663.GCA_001486665_03123"/>
<gene>
    <name evidence="1" type="ORF">EDD77_13817</name>
</gene>
<organism evidence="1 2">
    <name type="scientific">Allofournierella massiliensis</name>
    <dbReference type="NCBI Taxonomy" id="1650663"/>
    <lineage>
        <taxon>Bacteria</taxon>
        <taxon>Bacillati</taxon>
        <taxon>Bacillota</taxon>
        <taxon>Clostridia</taxon>
        <taxon>Eubacteriales</taxon>
        <taxon>Oscillospiraceae</taxon>
        <taxon>Allofournierella</taxon>
    </lineage>
</organism>
<evidence type="ECO:0000313" key="2">
    <source>
        <dbReference type="Proteomes" id="UP000295184"/>
    </source>
</evidence>
<dbReference type="AlphaFoldDB" id="A0A4R1QIN0"/>
<sequence length="100" mass="11070">MKFFKTINLAAYEVEYIDQREPKPRTVKRETVVLDSGRISALGRLGIRPAGWISQQFAAQGYTVTTVRKGESLGADVDLSELWQRTAAQIAEQQEGGAAE</sequence>